<reference evidence="1" key="1">
    <citation type="journal article" date="2015" name="Nature">
        <title>rRNA introns, odd ribosomes, and small enigmatic genomes across a large radiation of phyla.</title>
        <authorList>
            <person name="Brown C.T."/>
            <person name="Hug L.A."/>
            <person name="Thomas B.C."/>
            <person name="Sharon I."/>
            <person name="Castelle C.J."/>
            <person name="Singh A."/>
            <person name="Wilkins M.J."/>
            <person name="Williams K.H."/>
            <person name="Banfield J.F."/>
        </authorList>
    </citation>
    <scope>NUCLEOTIDE SEQUENCE [LARGE SCALE GENOMIC DNA]</scope>
</reference>
<comment type="caution">
    <text evidence="1">The sequence shown here is derived from an EMBL/GenBank/DDBJ whole genome shotgun (WGS) entry which is preliminary data.</text>
</comment>
<sequence length="101" mass="10871">MQILVTRSNVFSLEGPMGLEGMVRSAVHPKDVTFAKAGEGALFVSGSELDVSDVQRINIAGSRERRYARFSATTEEPAPVVPDRHVWASQDPALMTGPSGE</sequence>
<accession>A0A0G1VZJ7</accession>
<protein>
    <submittedName>
        <fullName evidence="1">Uncharacterized protein</fullName>
    </submittedName>
</protein>
<evidence type="ECO:0000313" key="1">
    <source>
        <dbReference type="EMBL" id="KKU75495.1"/>
    </source>
</evidence>
<dbReference type="AlphaFoldDB" id="A0A0G1VZJ7"/>
<name>A0A0G1VZJ7_9BACT</name>
<dbReference type="EMBL" id="LCOJ01000011">
    <property type="protein sequence ID" value="KKU75495.1"/>
    <property type="molecule type" value="Genomic_DNA"/>
</dbReference>
<gene>
    <name evidence="1" type="ORF">UY01_C0011G0002</name>
</gene>
<dbReference type="Proteomes" id="UP000034879">
    <property type="component" value="Unassembled WGS sequence"/>
</dbReference>
<proteinExistence type="predicted"/>
<evidence type="ECO:0000313" key="2">
    <source>
        <dbReference type="Proteomes" id="UP000034879"/>
    </source>
</evidence>
<organism evidence="1 2">
    <name type="scientific">Candidatus Nomurabacteria bacterium GW2011_GWB1_47_6</name>
    <dbReference type="NCBI Taxonomy" id="1618749"/>
    <lineage>
        <taxon>Bacteria</taxon>
        <taxon>Candidatus Nomuraibacteriota</taxon>
    </lineage>
</organism>